<dbReference type="InterPro" id="IPR000644">
    <property type="entry name" value="CBS_dom"/>
</dbReference>
<evidence type="ECO:0000256" key="2">
    <source>
        <dbReference type="PROSITE-ProRule" id="PRU00703"/>
    </source>
</evidence>
<protein>
    <submittedName>
        <fullName evidence="4">Signal transduction protein</fullName>
    </submittedName>
</protein>
<feature type="domain" description="CBS" evidence="3">
    <location>
        <begin position="8"/>
        <end position="63"/>
    </location>
</feature>
<evidence type="ECO:0000256" key="1">
    <source>
        <dbReference type="ARBA" id="ARBA00023122"/>
    </source>
</evidence>
<feature type="domain" description="CBS" evidence="3">
    <location>
        <begin position="73"/>
        <end position="129"/>
    </location>
</feature>
<dbReference type="InterPro" id="IPR046342">
    <property type="entry name" value="CBS_dom_sf"/>
</dbReference>
<dbReference type="Proteomes" id="UP000027059">
    <property type="component" value="Chromosome"/>
</dbReference>
<dbReference type="AlphaFoldDB" id="A0A059XZF4"/>
<reference evidence="4 5" key="2">
    <citation type="journal article" date="2015" name="Biomed. Res. Int.">
        <title>Effects of Arsenite Resistance on the Growth and Functional Gene Expression of Leptospirillum ferriphilum and Acidithiobacillus thiooxidans in Pure Culture and Coculture.</title>
        <authorList>
            <person name="Jiang H."/>
            <person name="Liang Y."/>
            <person name="Yin H."/>
            <person name="Xiao Y."/>
            <person name="Guo X."/>
            <person name="Xu Y."/>
            <person name="Hu Q."/>
            <person name="Liu H."/>
            <person name="Liu X."/>
        </authorList>
    </citation>
    <scope>NUCLEOTIDE SEQUENCE [LARGE SCALE GENOMIC DNA]</scope>
    <source>
        <strain evidence="4 5">YSK</strain>
    </source>
</reference>
<dbReference type="KEGG" id="lfp:Y981_07535"/>
<proteinExistence type="predicted"/>
<sequence length="136" mass="15155">MVSVKKVMTKNPLLVDTTTTVREVVEIMKTKKVGSLLVNQGDKTVGIITETDIVRRVLGEDRVPYITAVSQVMSAPVLSIQEDASIYDAQDMMDKHHIRHLLVLRDEDVVGLISIRDLIHPAYVGREDSWDGGVTE</sequence>
<evidence type="ECO:0000313" key="4">
    <source>
        <dbReference type="EMBL" id="AIA30661.1"/>
    </source>
</evidence>
<dbReference type="OrthoDB" id="9783590at2"/>
<dbReference type="PANTHER" id="PTHR43080:SF2">
    <property type="entry name" value="CBS DOMAIN-CONTAINING PROTEIN"/>
    <property type="match status" value="1"/>
</dbReference>
<dbReference type="EMBL" id="CP007243">
    <property type="protein sequence ID" value="AIA30661.1"/>
    <property type="molecule type" value="Genomic_DNA"/>
</dbReference>
<accession>A0A059XZF4</accession>
<keyword evidence="1 2" id="KW-0129">CBS domain</keyword>
<name>A0A059XZF4_9BACT</name>
<reference evidence="5" key="1">
    <citation type="submission" date="2014-02" db="EMBL/GenBank/DDBJ databases">
        <title>Complete genome sequence and comparative genomic analysis of the nitrogen-fixing bacterium Leptospirillum ferriphilum YSK.</title>
        <authorList>
            <person name="Guo X."/>
            <person name="Yin H."/>
            <person name="Liang Y."/>
            <person name="Hu Q."/>
            <person name="Ma L."/>
            <person name="Xiao Y."/>
            <person name="Zhang X."/>
            <person name="Qiu G."/>
            <person name="Liu X."/>
        </authorList>
    </citation>
    <scope>NUCLEOTIDE SEQUENCE [LARGE SCALE GENOMIC DNA]</scope>
    <source>
        <strain evidence="5">YSK</strain>
    </source>
</reference>
<dbReference type="PROSITE" id="PS51371">
    <property type="entry name" value="CBS"/>
    <property type="match status" value="2"/>
</dbReference>
<dbReference type="Gene3D" id="3.10.580.10">
    <property type="entry name" value="CBS-domain"/>
    <property type="match status" value="1"/>
</dbReference>
<dbReference type="SMART" id="SM00116">
    <property type="entry name" value="CBS"/>
    <property type="match status" value="2"/>
</dbReference>
<keyword evidence="5" id="KW-1185">Reference proteome</keyword>
<organism evidence="4 5">
    <name type="scientific">Leptospirillum ferriphilum YSK</name>
    <dbReference type="NCBI Taxonomy" id="1441628"/>
    <lineage>
        <taxon>Bacteria</taxon>
        <taxon>Pseudomonadati</taxon>
        <taxon>Nitrospirota</taxon>
        <taxon>Nitrospiria</taxon>
        <taxon>Nitrospirales</taxon>
        <taxon>Nitrospiraceae</taxon>
        <taxon>Leptospirillum</taxon>
    </lineage>
</organism>
<dbReference type="PANTHER" id="PTHR43080">
    <property type="entry name" value="CBS DOMAIN-CONTAINING PROTEIN CBSX3, MITOCHONDRIAL"/>
    <property type="match status" value="1"/>
</dbReference>
<dbReference type="HOGENOM" id="CLU_040681_12_2_0"/>
<dbReference type="RefSeq" id="WP_014961230.1">
    <property type="nucleotide sequence ID" value="NZ_CP007243.1"/>
</dbReference>
<evidence type="ECO:0000313" key="5">
    <source>
        <dbReference type="Proteomes" id="UP000027059"/>
    </source>
</evidence>
<dbReference type="Pfam" id="PF00571">
    <property type="entry name" value="CBS"/>
    <property type="match status" value="2"/>
</dbReference>
<gene>
    <name evidence="4" type="ORF">Y981_07535</name>
</gene>
<dbReference type="InterPro" id="IPR051257">
    <property type="entry name" value="Diverse_CBS-Domain"/>
</dbReference>
<evidence type="ECO:0000259" key="3">
    <source>
        <dbReference type="PROSITE" id="PS51371"/>
    </source>
</evidence>
<dbReference type="SUPFAM" id="SSF54631">
    <property type="entry name" value="CBS-domain pair"/>
    <property type="match status" value="1"/>
</dbReference>